<dbReference type="RefSeq" id="WP_174174437.1">
    <property type="nucleotide sequence ID" value="NZ_CP157960.1"/>
</dbReference>
<gene>
    <name evidence="1" type="ORF">ABM479_05220</name>
</gene>
<organism evidence="1">
    <name type="scientific">Rhizobium sp. ZPR3</name>
    <dbReference type="NCBI Taxonomy" id="3158967"/>
    <lineage>
        <taxon>Bacteria</taxon>
        <taxon>Pseudomonadati</taxon>
        <taxon>Pseudomonadota</taxon>
        <taxon>Alphaproteobacteria</taxon>
        <taxon>Hyphomicrobiales</taxon>
        <taxon>Rhizobiaceae</taxon>
        <taxon>Rhizobium/Agrobacterium group</taxon>
        <taxon>Rhizobium</taxon>
    </lineage>
</organism>
<evidence type="ECO:0000313" key="1">
    <source>
        <dbReference type="EMBL" id="XBT93865.1"/>
    </source>
</evidence>
<accession>A0AAU7RUP6</accession>
<keyword evidence="1" id="KW-0548">Nucleotidyltransferase</keyword>
<dbReference type="AlphaFoldDB" id="A0AAU7RUP6"/>
<sequence>MDHKTTGNIDVGIPAAGSAAGLNSADEWRAILMGFSHIVLVANSDAVDIASLQAQFPQTALFVFFNKVYKVLDRPFHGHSLLISRGQPRGANIVYRGEVGEVVKFFPQEYFLGIMNIRLGLEEKLNPAADFQGAPTGHLDLVGFCSDFYTEGKTPTSGFAMALWLSDLKLPGAIVLAGFSARRSQKWRVVSAHDWSFEQTFLRLFARLGKITIHGGVALNPYISLAQRFTEVPPAEIALAAAEVLSERLGNTDAEIDKLISLTNVIRSADNFMRRLRPKFLKRKPKGSPGE</sequence>
<dbReference type="GO" id="GO:0016779">
    <property type="term" value="F:nucleotidyltransferase activity"/>
    <property type="evidence" value="ECO:0007669"/>
    <property type="project" value="UniProtKB-KW"/>
</dbReference>
<keyword evidence="1" id="KW-0808">Transferase</keyword>
<reference evidence="1" key="1">
    <citation type="submission" date="2024-06" db="EMBL/GenBank/DDBJ databases">
        <authorList>
            <person name="Li T."/>
            <person name="Gao R."/>
        </authorList>
    </citation>
    <scope>NUCLEOTIDE SEQUENCE</scope>
    <source>
        <strain evidence="1">ZPR3</strain>
    </source>
</reference>
<dbReference type="EMBL" id="CP157960">
    <property type="protein sequence ID" value="XBT93865.1"/>
    <property type="molecule type" value="Genomic_DNA"/>
</dbReference>
<protein>
    <submittedName>
        <fullName evidence="1">3-deoxy-manno-octulosonate cytidylyltransferase</fullName>
    </submittedName>
</protein>
<proteinExistence type="predicted"/>
<name>A0AAU7RUP6_9HYPH</name>